<evidence type="ECO:0000313" key="2">
    <source>
        <dbReference type="Proteomes" id="UP000005326"/>
    </source>
</evidence>
<dbReference type="EMBL" id="ABCA03000045">
    <property type="protein sequence ID" value="EDS00793.1"/>
    <property type="molecule type" value="Genomic_DNA"/>
</dbReference>
<name>B0MN78_9FIRM</name>
<dbReference type="AlphaFoldDB" id="B0MN78"/>
<proteinExistence type="predicted"/>
<accession>B0MN78</accession>
<dbReference type="Proteomes" id="UP000005326">
    <property type="component" value="Unassembled WGS sequence"/>
</dbReference>
<comment type="caution">
    <text evidence="1">The sequence shown here is derived from an EMBL/GenBank/DDBJ whole genome shotgun (WGS) entry which is preliminary data.</text>
</comment>
<protein>
    <submittedName>
        <fullName evidence="1">Uncharacterized protein</fullName>
    </submittedName>
</protein>
<organism evidence="1 2">
    <name type="scientific">[Eubacterium] siraeum DSM 15702</name>
    <dbReference type="NCBI Taxonomy" id="428128"/>
    <lineage>
        <taxon>Bacteria</taxon>
        <taxon>Bacillati</taxon>
        <taxon>Bacillota</taxon>
        <taxon>Clostridia</taxon>
        <taxon>Eubacteriales</taxon>
        <taxon>Oscillospiraceae</taxon>
        <taxon>Oscillospiraceae incertae sedis</taxon>
    </lineage>
</organism>
<keyword evidence="2" id="KW-1185">Reference proteome</keyword>
<evidence type="ECO:0000313" key="1">
    <source>
        <dbReference type="EMBL" id="EDS00793.1"/>
    </source>
</evidence>
<sequence length="63" mass="6685">MIFSPEGVVEDASPDVAELLSSVFDEDDVLPDVDDVALLLLQAASETAVLAARIPASIFFAFM</sequence>
<gene>
    <name evidence="1" type="ORF">EUBSIR_01277</name>
</gene>
<reference evidence="1" key="1">
    <citation type="submission" date="2007-10" db="EMBL/GenBank/DDBJ databases">
        <authorList>
            <person name="Fulton L."/>
            <person name="Clifton S."/>
            <person name="Fulton B."/>
            <person name="Xu J."/>
            <person name="Minx P."/>
            <person name="Pepin K.H."/>
            <person name="Johnson M."/>
            <person name="Thiruvilangam P."/>
            <person name="Bhonagiri V."/>
            <person name="Nash W.E."/>
            <person name="Mardis E.R."/>
            <person name="Wilson R.K."/>
        </authorList>
    </citation>
    <scope>NUCLEOTIDE SEQUENCE [LARGE SCALE GENOMIC DNA]</scope>
    <source>
        <strain evidence="1">DSM 15702</strain>
    </source>
</reference>
<reference evidence="1" key="2">
    <citation type="submission" date="2014-06" db="EMBL/GenBank/DDBJ databases">
        <title>Draft genome sequence of Eubacterium siraeum (DSM 15702).</title>
        <authorList>
            <person name="Sudarsanam P."/>
            <person name="Ley R."/>
            <person name="Guruge J."/>
            <person name="Turnbaugh P.J."/>
            <person name="Mahowald M."/>
            <person name="Liep D."/>
            <person name="Gordon J."/>
        </authorList>
    </citation>
    <scope>NUCLEOTIDE SEQUENCE</scope>
    <source>
        <strain evidence="1">DSM 15702</strain>
    </source>
</reference>